<evidence type="ECO:0000256" key="1">
    <source>
        <dbReference type="RuleBase" id="RU363072"/>
    </source>
</evidence>
<feature type="chain" id="PRO_5044963174" evidence="1">
    <location>
        <begin position="30"/>
        <end position="469"/>
    </location>
</feature>
<dbReference type="InterPro" id="IPR007049">
    <property type="entry name" value="Carb-sel_porin_OprB"/>
</dbReference>
<name>A0ABV8NV11_9BURK</name>
<organism evidence="2 3">
    <name type="scientific">Candidimonas humi</name>
    <dbReference type="NCBI Taxonomy" id="683355"/>
    <lineage>
        <taxon>Bacteria</taxon>
        <taxon>Pseudomonadati</taxon>
        <taxon>Pseudomonadota</taxon>
        <taxon>Betaproteobacteria</taxon>
        <taxon>Burkholderiales</taxon>
        <taxon>Alcaligenaceae</taxon>
        <taxon>Candidimonas</taxon>
    </lineage>
</organism>
<keyword evidence="1" id="KW-0732">Signal</keyword>
<dbReference type="PANTHER" id="PTHR37944:SF1">
    <property type="entry name" value="PORIN B"/>
    <property type="match status" value="1"/>
</dbReference>
<evidence type="ECO:0000313" key="2">
    <source>
        <dbReference type="EMBL" id="MFC4199644.1"/>
    </source>
</evidence>
<comment type="similarity">
    <text evidence="1">Belongs to the OprB family.</text>
</comment>
<feature type="signal peptide" evidence="1">
    <location>
        <begin position="1"/>
        <end position="29"/>
    </location>
</feature>
<dbReference type="RefSeq" id="WP_217962673.1">
    <property type="nucleotide sequence ID" value="NZ_JAHTBN010000001.1"/>
</dbReference>
<dbReference type="Proteomes" id="UP001595848">
    <property type="component" value="Unassembled WGS sequence"/>
</dbReference>
<protein>
    <submittedName>
        <fullName evidence="2">Carbohydrate porin</fullName>
    </submittedName>
</protein>
<dbReference type="Pfam" id="PF04966">
    <property type="entry name" value="OprB"/>
    <property type="match status" value="1"/>
</dbReference>
<dbReference type="EMBL" id="JBHSBV010000001">
    <property type="protein sequence ID" value="MFC4199644.1"/>
    <property type="molecule type" value="Genomic_DNA"/>
</dbReference>
<dbReference type="PANTHER" id="PTHR37944">
    <property type="entry name" value="PORIN B"/>
    <property type="match status" value="1"/>
</dbReference>
<sequence length="469" mass="50042">MNDSKSYRALAGALVALSGMAWASAPARAADAGDAAKPAASQPSIWERSTLTGDWGGVRSDLSDHGVDLSLNYIGETFGVLSGGLDRKQSYEGRVELSVDADLQKLMNWEGGKAHFTIYNIHNGGKDTAQNVGSIADPSNIDAHPTTRLFTAWLEQSLFNDRFSLRVGQLAADDEFLTSDTAAGLVNGTFGWAGLMAANMTNGGPAYPLATPGARLKFKASDQLTALVGVFNGDPAGNDCDGDPQTCNRHGTKFPLDGGTLLIGELQYGINQSKNASGLPGTYKLGTWYSDHRFADQRYGLDAAGGVVSLADPTLDRAKNHHGDWGLYGVADQMIWRGHDSSVNAFVRGGFSPANRNLLSYYVDGGLGWKGLIKGRPDDTLTLGVAYAKISSDAIDADRDALALSGPPYAVRSSETVFELNYTAHITPWWTIQPDVQYILHPNGGQNPDDPTRGLNHAFIAGLRTTIAF</sequence>
<keyword evidence="3" id="KW-1185">Reference proteome</keyword>
<accession>A0ABV8NV11</accession>
<evidence type="ECO:0000313" key="3">
    <source>
        <dbReference type="Proteomes" id="UP001595848"/>
    </source>
</evidence>
<reference evidence="3" key="1">
    <citation type="journal article" date="2019" name="Int. J. Syst. Evol. Microbiol.">
        <title>The Global Catalogue of Microorganisms (GCM) 10K type strain sequencing project: providing services to taxonomists for standard genome sequencing and annotation.</title>
        <authorList>
            <consortium name="The Broad Institute Genomics Platform"/>
            <consortium name="The Broad Institute Genome Sequencing Center for Infectious Disease"/>
            <person name="Wu L."/>
            <person name="Ma J."/>
        </authorList>
    </citation>
    <scope>NUCLEOTIDE SEQUENCE [LARGE SCALE GENOMIC DNA]</scope>
    <source>
        <strain evidence="3">LMG 24813</strain>
    </source>
</reference>
<comment type="caution">
    <text evidence="2">The sequence shown here is derived from an EMBL/GenBank/DDBJ whole genome shotgun (WGS) entry which is preliminary data.</text>
</comment>
<proteinExistence type="inferred from homology"/>
<gene>
    <name evidence="2" type="ORF">ACFOY1_01645</name>
</gene>
<dbReference type="InterPro" id="IPR052932">
    <property type="entry name" value="OprB_Porin"/>
</dbReference>